<feature type="compositionally biased region" description="Gly residues" evidence="1">
    <location>
        <begin position="8"/>
        <end position="23"/>
    </location>
</feature>
<dbReference type="EMBL" id="JAHIBW010000021">
    <property type="protein sequence ID" value="KAG7300461.1"/>
    <property type="molecule type" value="Genomic_DNA"/>
</dbReference>
<sequence>MARRRGGAGRGGARGARGAGAGPGRPQWRSALATTVARVARHFRPAQSLLHPACCCGGAPRRVQSARGPWRPPRRRMPSPRAQHAPVLPCLPNQLITAPPMLAC</sequence>
<reference evidence="2 3" key="1">
    <citation type="submission" date="2021-06" db="EMBL/GenBank/DDBJ databases">
        <title>A haploid diamondback moth (Plutella xylostella L.) genome assembly resolves 31 chromosomes and identifies a diamide resistance mutation.</title>
        <authorList>
            <person name="Ward C.M."/>
            <person name="Perry K.D."/>
            <person name="Baker G."/>
            <person name="Powis K."/>
            <person name="Heckel D.G."/>
            <person name="Baxter S.W."/>
        </authorList>
    </citation>
    <scope>NUCLEOTIDE SEQUENCE [LARGE SCALE GENOMIC DNA]</scope>
    <source>
        <strain evidence="2 3">LV</strain>
        <tissue evidence="2">Single pupa</tissue>
    </source>
</reference>
<feature type="region of interest" description="Disordered" evidence="1">
    <location>
        <begin position="60"/>
        <end position="86"/>
    </location>
</feature>
<proteinExistence type="predicted"/>
<evidence type="ECO:0000313" key="3">
    <source>
        <dbReference type="Proteomes" id="UP000823941"/>
    </source>
</evidence>
<name>A0ABQ7Q5E3_PLUXY</name>
<evidence type="ECO:0000313" key="2">
    <source>
        <dbReference type="EMBL" id="KAG7300461.1"/>
    </source>
</evidence>
<organism evidence="2 3">
    <name type="scientific">Plutella xylostella</name>
    <name type="common">Diamondback moth</name>
    <name type="synonym">Plutella maculipennis</name>
    <dbReference type="NCBI Taxonomy" id="51655"/>
    <lineage>
        <taxon>Eukaryota</taxon>
        <taxon>Metazoa</taxon>
        <taxon>Ecdysozoa</taxon>
        <taxon>Arthropoda</taxon>
        <taxon>Hexapoda</taxon>
        <taxon>Insecta</taxon>
        <taxon>Pterygota</taxon>
        <taxon>Neoptera</taxon>
        <taxon>Endopterygota</taxon>
        <taxon>Lepidoptera</taxon>
        <taxon>Glossata</taxon>
        <taxon>Ditrysia</taxon>
        <taxon>Yponomeutoidea</taxon>
        <taxon>Plutellidae</taxon>
        <taxon>Plutella</taxon>
    </lineage>
</organism>
<comment type="caution">
    <text evidence="2">The sequence shown here is derived from an EMBL/GenBank/DDBJ whole genome shotgun (WGS) entry which is preliminary data.</text>
</comment>
<accession>A0ABQ7Q5E3</accession>
<dbReference type="Proteomes" id="UP000823941">
    <property type="component" value="Chromosome 21"/>
</dbReference>
<evidence type="ECO:0000256" key="1">
    <source>
        <dbReference type="SAM" id="MobiDB-lite"/>
    </source>
</evidence>
<keyword evidence="3" id="KW-1185">Reference proteome</keyword>
<gene>
    <name evidence="2" type="ORF">JYU34_016087</name>
</gene>
<protein>
    <submittedName>
        <fullName evidence="2">Uncharacterized protein</fullName>
    </submittedName>
</protein>
<feature type="region of interest" description="Disordered" evidence="1">
    <location>
        <begin position="1"/>
        <end position="28"/>
    </location>
</feature>